<keyword evidence="2" id="KW-1133">Transmembrane helix</keyword>
<comment type="caution">
    <text evidence="3">The sequence shown here is derived from an EMBL/GenBank/DDBJ whole genome shotgun (WGS) entry which is preliminary data.</text>
</comment>
<gene>
    <name evidence="3" type="ORF">B0T17DRAFT_603395</name>
</gene>
<reference evidence="3" key="1">
    <citation type="submission" date="2023-06" db="EMBL/GenBank/DDBJ databases">
        <title>Genome-scale phylogeny and comparative genomics of the fungal order Sordariales.</title>
        <authorList>
            <consortium name="Lawrence Berkeley National Laboratory"/>
            <person name="Hensen N."/>
            <person name="Bonometti L."/>
            <person name="Westerberg I."/>
            <person name="Brannstrom I.O."/>
            <person name="Guillou S."/>
            <person name="Cros-Aarteil S."/>
            <person name="Calhoun S."/>
            <person name="Haridas S."/>
            <person name="Kuo A."/>
            <person name="Mondo S."/>
            <person name="Pangilinan J."/>
            <person name="Riley R."/>
            <person name="LaButti K."/>
            <person name="Andreopoulos B."/>
            <person name="Lipzen A."/>
            <person name="Chen C."/>
            <person name="Yanf M."/>
            <person name="Daum C."/>
            <person name="Ng V."/>
            <person name="Clum A."/>
            <person name="Steindorff A."/>
            <person name="Ohm R."/>
            <person name="Martin F."/>
            <person name="Silar P."/>
            <person name="Natvig D."/>
            <person name="Lalanne C."/>
            <person name="Gautier V."/>
            <person name="Ament-velasquez S.L."/>
            <person name="Kruys A."/>
            <person name="Hutchinson M.I."/>
            <person name="Powell A.J."/>
            <person name="Barry K."/>
            <person name="Miller A.N."/>
            <person name="Grigoriev I.V."/>
            <person name="Debuchy R."/>
            <person name="Gladieux P."/>
            <person name="Thoren M.H."/>
            <person name="Johannesson H."/>
        </authorList>
    </citation>
    <scope>NUCLEOTIDE SEQUENCE</scope>
    <source>
        <strain evidence="3">SMH3391-2</strain>
    </source>
</reference>
<evidence type="ECO:0000256" key="1">
    <source>
        <dbReference type="SAM" id="MobiDB-lite"/>
    </source>
</evidence>
<protein>
    <submittedName>
        <fullName evidence="3">Uncharacterized protein</fullName>
    </submittedName>
</protein>
<proteinExistence type="predicted"/>
<name>A0AA39TGI7_9PEZI</name>
<evidence type="ECO:0000256" key="2">
    <source>
        <dbReference type="SAM" id="Phobius"/>
    </source>
</evidence>
<keyword evidence="2" id="KW-0472">Membrane</keyword>
<feature type="transmembrane region" description="Helical" evidence="2">
    <location>
        <begin position="239"/>
        <end position="268"/>
    </location>
</feature>
<dbReference type="EMBL" id="JAULSR010000011">
    <property type="protein sequence ID" value="KAK0609967.1"/>
    <property type="molecule type" value="Genomic_DNA"/>
</dbReference>
<dbReference type="Proteomes" id="UP001174934">
    <property type="component" value="Unassembled WGS sequence"/>
</dbReference>
<accession>A0AA39TGI7</accession>
<evidence type="ECO:0000313" key="3">
    <source>
        <dbReference type="EMBL" id="KAK0609967.1"/>
    </source>
</evidence>
<feature type="compositionally biased region" description="Basic and acidic residues" evidence="1">
    <location>
        <begin position="127"/>
        <end position="145"/>
    </location>
</feature>
<evidence type="ECO:0000313" key="4">
    <source>
        <dbReference type="Proteomes" id="UP001174934"/>
    </source>
</evidence>
<sequence>MDKDLEKQIQTEANGGQSWTIRRPTLNKRWTNWGSMSDTPHRALSTESSDVPRIRCGNTSVETYDDPGCLVRIESELLLAAYHRPRQAEMGEYSGVSLDVRALDTHTLLVSVPLLLRRQHNPKRPRGCSEKSLKSDRRATQHDGSTVRESIDKLLLVVCTTPLFSSWGQKNIAALPGNLFPVSARDLDDQLQERDTYSARDDFPVFGKRLLTLQHHNLRQQPSKMRDLWRDRRNPLQWYTFWAVFLVGGISIVLSLLQLAVSAAQLYIAVRAPNGS</sequence>
<dbReference type="AlphaFoldDB" id="A0AA39TGI7"/>
<keyword evidence="2" id="KW-0812">Transmembrane</keyword>
<feature type="region of interest" description="Disordered" evidence="1">
    <location>
        <begin position="120"/>
        <end position="145"/>
    </location>
</feature>
<organism evidence="3 4">
    <name type="scientific">Bombardia bombarda</name>
    <dbReference type="NCBI Taxonomy" id="252184"/>
    <lineage>
        <taxon>Eukaryota</taxon>
        <taxon>Fungi</taxon>
        <taxon>Dikarya</taxon>
        <taxon>Ascomycota</taxon>
        <taxon>Pezizomycotina</taxon>
        <taxon>Sordariomycetes</taxon>
        <taxon>Sordariomycetidae</taxon>
        <taxon>Sordariales</taxon>
        <taxon>Lasiosphaeriaceae</taxon>
        <taxon>Bombardia</taxon>
    </lineage>
</organism>
<keyword evidence="4" id="KW-1185">Reference proteome</keyword>